<keyword evidence="2" id="KW-1185">Reference proteome</keyword>
<evidence type="ECO:0000256" key="1">
    <source>
        <dbReference type="SAM" id="MobiDB-lite"/>
    </source>
</evidence>
<dbReference type="PROSITE" id="PS50092">
    <property type="entry name" value="TSP1"/>
    <property type="match status" value="1"/>
</dbReference>
<dbReference type="SMR" id="A0A0K0CWS7"/>
<dbReference type="Proteomes" id="UP000035642">
    <property type="component" value="Unassembled WGS sequence"/>
</dbReference>
<proteinExistence type="predicted"/>
<organism evidence="2 3">
    <name type="scientific">Angiostrongylus cantonensis</name>
    <name type="common">Rat lungworm</name>
    <dbReference type="NCBI Taxonomy" id="6313"/>
    <lineage>
        <taxon>Eukaryota</taxon>
        <taxon>Metazoa</taxon>
        <taxon>Ecdysozoa</taxon>
        <taxon>Nematoda</taxon>
        <taxon>Chromadorea</taxon>
        <taxon>Rhabditida</taxon>
        <taxon>Rhabditina</taxon>
        <taxon>Rhabditomorpha</taxon>
        <taxon>Strongyloidea</taxon>
        <taxon>Metastrongylidae</taxon>
        <taxon>Angiostrongylus</taxon>
    </lineage>
</organism>
<dbReference type="AlphaFoldDB" id="A0A0K0CWS7"/>
<dbReference type="InterPro" id="IPR000884">
    <property type="entry name" value="TSP1_rpt"/>
</dbReference>
<dbReference type="WBParaSite" id="ACAC_0000193701-mRNA-1">
    <property type="protein sequence ID" value="ACAC_0000193701-mRNA-1"/>
    <property type="gene ID" value="ACAC_0000193701"/>
</dbReference>
<evidence type="ECO:0000313" key="3">
    <source>
        <dbReference type="WBParaSite" id="ACAC_0000193701-mRNA-1"/>
    </source>
</evidence>
<dbReference type="InterPro" id="IPR036383">
    <property type="entry name" value="TSP1_rpt_sf"/>
</dbReference>
<accession>A0A0K0CWS7</accession>
<sequence length="147" mass="16597">APHVSPVHIQIDTNISKDAGPYDRTRFDLVEQFHPLQTASIAKEYLQELRRRIEGVKSFTSEASTRDSLQNDSSESGTEFTWSTWTPCVGGERSRVRSCSAKIPALRIVCHGEAKEVRKCFSTQDQQVPVAKDPWTIEREITGDFKS</sequence>
<reference evidence="3" key="2">
    <citation type="submission" date="2017-02" db="UniProtKB">
        <authorList>
            <consortium name="WormBaseParasite"/>
        </authorList>
    </citation>
    <scope>IDENTIFICATION</scope>
</reference>
<protein>
    <submittedName>
        <fullName evidence="3">Autophagy-related protein 101</fullName>
    </submittedName>
</protein>
<name>A0A0K0CWS7_ANGCA</name>
<feature type="region of interest" description="Disordered" evidence="1">
    <location>
        <begin position="60"/>
        <end position="82"/>
    </location>
</feature>
<evidence type="ECO:0000313" key="2">
    <source>
        <dbReference type="Proteomes" id="UP000035642"/>
    </source>
</evidence>
<dbReference type="Pfam" id="PF00090">
    <property type="entry name" value="TSP_1"/>
    <property type="match status" value="1"/>
</dbReference>
<dbReference type="SUPFAM" id="SSF82895">
    <property type="entry name" value="TSP-1 type 1 repeat"/>
    <property type="match status" value="1"/>
</dbReference>
<reference evidence="2" key="1">
    <citation type="submission" date="2012-09" db="EMBL/GenBank/DDBJ databases">
        <authorList>
            <person name="Martin A.A."/>
        </authorList>
    </citation>
    <scope>NUCLEOTIDE SEQUENCE</scope>
</reference>